<dbReference type="SUPFAM" id="SSF57845">
    <property type="entry name" value="B-box zinc-binding domain"/>
    <property type="match status" value="1"/>
</dbReference>
<protein>
    <submittedName>
        <fullName evidence="2">Uncharacterized protein</fullName>
    </submittedName>
</protein>
<dbReference type="CDD" id="cd19817">
    <property type="entry name" value="Bbox1_ANCHR-like"/>
    <property type="match status" value="1"/>
</dbReference>
<dbReference type="PANTHER" id="PTHR46603">
    <property type="entry name" value="ABSCISSION/NOCUT CHECKPOINT REGULATOR"/>
    <property type="match status" value="1"/>
</dbReference>
<dbReference type="Proteomes" id="UP000799429">
    <property type="component" value="Unassembled WGS sequence"/>
</dbReference>
<sequence length="367" mass="39981">MGKANTNDNDLLARLNALKPSSVSLTSNIASSIPLTLQRPESEAQVRDLDLTARFRRLGTPSSSAGTPKELDPKDVLKEKPGNRHETGGADDTTEDDKTLEQLLEELGLEKKEWNVGEKEQDDVEKLMMEAKEVVKKSEDMRGLEGRGEDTQDGDKAKQEAGKENGGGLKSRSQEDHDIDAKDEEDADEYIAQVLAGLKYEKKYKEHNLGSESEGDTTKGSKKATKDAHEDPYTPTDNDSEAPFSLPSAPTSLPTPSTTDSTDETDILSARISALTLPSAPTSAPSPKIRNSSSKTIPFTDEEIDSWCIICTDDATLKCLGCDGDLYCHRCWNEGHRGQDAGFEERRHRAVNFAQSGGAGRRKAAAV</sequence>
<evidence type="ECO:0000256" key="1">
    <source>
        <dbReference type="SAM" id="MobiDB-lite"/>
    </source>
</evidence>
<feature type="compositionally biased region" description="Basic and acidic residues" evidence="1">
    <location>
        <begin position="108"/>
        <end position="163"/>
    </location>
</feature>
<feature type="region of interest" description="Disordered" evidence="1">
    <location>
        <begin position="55"/>
        <end position="187"/>
    </location>
</feature>
<feature type="compositionally biased region" description="Low complexity" evidence="1">
    <location>
        <begin position="242"/>
        <end position="260"/>
    </location>
</feature>
<dbReference type="InterPro" id="IPR044553">
    <property type="entry name" value="Bbox1_ANCHR"/>
</dbReference>
<gene>
    <name evidence="2" type="ORF">M501DRAFT_997104</name>
</gene>
<keyword evidence="3" id="KW-1185">Reference proteome</keyword>
<dbReference type="PANTHER" id="PTHR46603:SF1">
    <property type="entry name" value="ABSCISSION_NOCUT CHECKPOINT REGULATOR"/>
    <property type="match status" value="1"/>
</dbReference>
<feature type="compositionally biased region" description="Basic and acidic residues" evidence="1">
    <location>
        <begin position="216"/>
        <end position="232"/>
    </location>
</feature>
<reference evidence="2" key="1">
    <citation type="journal article" date="2020" name="Stud. Mycol.">
        <title>101 Dothideomycetes genomes: a test case for predicting lifestyles and emergence of pathogens.</title>
        <authorList>
            <person name="Haridas S."/>
            <person name="Albert R."/>
            <person name="Binder M."/>
            <person name="Bloem J."/>
            <person name="Labutti K."/>
            <person name="Salamov A."/>
            <person name="Andreopoulos B."/>
            <person name="Baker S."/>
            <person name="Barry K."/>
            <person name="Bills G."/>
            <person name="Bluhm B."/>
            <person name="Cannon C."/>
            <person name="Castanera R."/>
            <person name="Culley D."/>
            <person name="Daum C."/>
            <person name="Ezra D."/>
            <person name="Gonzalez J."/>
            <person name="Henrissat B."/>
            <person name="Kuo A."/>
            <person name="Liang C."/>
            <person name="Lipzen A."/>
            <person name="Lutzoni F."/>
            <person name="Magnuson J."/>
            <person name="Mondo S."/>
            <person name="Nolan M."/>
            <person name="Ohm R."/>
            <person name="Pangilinan J."/>
            <person name="Park H.-J."/>
            <person name="Ramirez L."/>
            <person name="Alfaro M."/>
            <person name="Sun H."/>
            <person name="Tritt A."/>
            <person name="Yoshinaga Y."/>
            <person name="Zwiers L.-H."/>
            <person name="Turgeon B."/>
            <person name="Goodwin S."/>
            <person name="Spatafora J."/>
            <person name="Crous P."/>
            <person name="Grigoriev I."/>
        </authorList>
    </citation>
    <scope>NUCLEOTIDE SEQUENCE</scope>
    <source>
        <strain evidence="2">CBS 101060</strain>
    </source>
</reference>
<organism evidence="2 3">
    <name type="scientific">Patellaria atrata CBS 101060</name>
    <dbReference type="NCBI Taxonomy" id="1346257"/>
    <lineage>
        <taxon>Eukaryota</taxon>
        <taxon>Fungi</taxon>
        <taxon>Dikarya</taxon>
        <taxon>Ascomycota</taxon>
        <taxon>Pezizomycotina</taxon>
        <taxon>Dothideomycetes</taxon>
        <taxon>Dothideomycetes incertae sedis</taxon>
        <taxon>Patellariales</taxon>
        <taxon>Patellariaceae</taxon>
        <taxon>Patellaria</taxon>
    </lineage>
</organism>
<feature type="region of interest" description="Disordered" evidence="1">
    <location>
        <begin position="206"/>
        <end position="263"/>
    </location>
</feature>
<name>A0A9P4S791_9PEZI</name>
<dbReference type="EMBL" id="MU006104">
    <property type="protein sequence ID" value="KAF2836343.1"/>
    <property type="molecule type" value="Genomic_DNA"/>
</dbReference>
<comment type="caution">
    <text evidence="2">The sequence shown here is derived from an EMBL/GenBank/DDBJ whole genome shotgun (WGS) entry which is preliminary data.</text>
</comment>
<dbReference type="OrthoDB" id="5407799at2759"/>
<evidence type="ECO:0000313" key="2">
    <source>
        <dbReference type="EMBL" id="KAF2836343.1"/>
    </source>
</evidence>
<proteinExistence type="predicted"/>
<dbReference type="AlphaFoldDB" id="A0A9P4S791"/>
<feature type="region of interest" description="Disordered" evidence="1">
    <location>
        <begin position="276"/>
        <end position="295"/>
    </location>
</feature>
<dbReference type="Pfam" id="PF22586">
    <property type="entry name" value="ANCHR-like_BBOX"/>
    <property type="match status" value="1"/>
</dbReference>
<evidence type="ECO:0000313" key="3">
    <source>
        <dbReference type="Proteomes" id="UP000799429"/>
    </source>
</evidence>
<feature type="compositionally biased region" description="Low complexity" evidence="1">
    <location>
        <begin position="276"/>
        <end position="287"/>
    </location>
</feature>
<feature type="compositionally biased region" description="Basic and acidic residues" evidence="1">
    <location>
        <begin position="69"/>
        <end position="88"/>
    </location>
</feature>
<accession>A0A9P4S791</accession>